<keyword evidence="6" id="KW-1185">Reference proteome</keyword>
<dbReference type="InterPro" id="IPR040194">
    <property type="entry name" value="Cwf19-like"/>
</dbReference>
<evidence type="ECO:0000313" key="6">
    <source>
        <dbReference type="Proteomes" id="UP001054837"/>
    </source>
</evidence>
<feature type="region of interest" description="Disordered" evidence="2">
    <location>
        <begin position="182"/>
        <end position="292"/>
    </location>
</feature>
<feature type="region of interest" description="Disordered" evidence="2">
    <location>
        <begin position="67"/>
        <end position="124"/>
    </location>
</feature>
<feature type="region of interest" description="Disordered" evidence="2">
    <location>
        <begin position="306"/>
        <end position="343"/>
    </location>
</feature>
<dbReference type="GO" id="GO:0071014">
    <property type="term" value="C:post-mRNA release spliceosomal complex"/>
    <property type="evidence" value="ECO:0007669"/>
    <property type="project" value="TreeGrafter"/>
</dbReference>
<feature type="compositionally biased region" description="Basic and acidic residues" evidence="2">
    <location>
        <begin position="85"/>
        <end position="107"/>
    </location>
</feature>
<reference evidence="5 6" key="1">
    <citation type="submission" date="2021-06" db="EMBL/GenBank/DDBJ databases">
        <title>Caerostris darwini draft genome.</title>
        <authorList>
            <person name="Kono N."/>
            <person name="Arakawa K."/>
        </authorList>
    </citation>
    <scope>NUCLEOTIDE SEQUENCE [LARGE SCALE GENOMIC DNA]</scope>
</reference>
<dbReference type="InterPro" id="IPR006767">
    <property type="entry name" value="Cwf19-like_C_dom-2"/>
</dbReference>
<dbReference type="Pfam" id="PF04677">
    <property type="entry name" value="CwfJ_C_1"/>
    <property type="match status" value="1"/>
</dbReference>
<dbReference type="PANTHER" id="PTHR12072">
    <property type="entry name" value="CWF19, CELL CYCLE CONTROL PROTEIN"/>
    <property type="match status" value="1"/>
</dbReference>
<dbReference type="AlphaFoldDB" id="A0AAV4TMR3"/>
<proteinExistence type="inferred from homology"/>
<dbReference type="SUPFAM" id="SSF54197">
    <property type="entry name" value="HIT-like"/>
    <property type="match status" value="1"/>
</dbReference>
<dbReference type="Proteomes" id="UP001054837">
    <property type="component" value="Unassembled WGS sequence"/>
</dbReference>
<protein>
    <submittedName>
        <fullName evidence="5">CWF19-like protein 2</fullName>
    </submittedName>
</protein>
<feature type="compositionally biased region" description="Basic and acidic residues" evidence="2">
    <location>
        <begin position="252"/>
        <end position="267"/>
    </location>
</feature>
<feature type="domain" description="Cwf19-like protein C-terminal" evidence="3">
    <location>
        <begin position="649"/>
        <end position="742"/>
    </location>
</feature>
<dbReference type="EMBL" id="BPLQ01009603">
    <property type="protein sequence ID" value="GIY45243.1"/>
    <property type="molecule type" value="Genomic_DNA"/>
</dbReference>
<evidence type="ECO:0000313" key="5">
    <source>
        <dbReference type="EMBL" id="GIY45243.1"/>
    </source>
</evidence>
<feature type="compositionally biased region" description="Basic residues" evidence="2">
    <location>
        <begin position="11"/>
        <end position="25"/>
    </location>
</feature>
<gene>
    <name evidence="5" type="primary">CWF19L2</name>
    <name evidence="5" type="ORF">CDAR_432001</name>
</gene>
<feature type="compositionally biased region" description="Basic and acidic residues" evidence="2">
    <location>
        <begin position="316"/>
        <end position="343"/>
    </location>
</feature>
<sequence length="747" mass="86991">MKTKKSNDSSRHKHKKSKKHKKLKTRSSSDSDSSEMEWVEAPPLQTETLENKRDQWMSEEAFVPVLSKDEMKSGGSSRERKKIAQKRELEKEEVIKQERELNPHWKDSGCGLPDNETTVESLHLPSTSVGDGGYAYLRKAYLRILEQSQQGGSTMEEIAVERWGSLDKLISLIDEAESRMKTLSRDRYQSTNEPETYRFKKPQKEQNQKRNFLISSSSDRRRNDRYRNDPLKNSLEEDDNTSSYGKKSAISRTDEKYRQNDYYRNDSSRNSLGEDNNASYDKRNTNSQKRDYMAWERSRLSSDSKLQVPAWKKVKHDKEDEKLPSFKKSESPKRFERPTDKRPSEECIIIKSEDDLNRLAAKYLKANLLGDTGTAMKLKAELDEARKKFKAEGVASVSREKSYTQDKVLLTKIDSSGQQQPVHSAREEAGFERQSGNKKRSAKYFDDTSRYSLKQMFEREKLITTDENMEMFMDVAAECIEKKANDDEEETSTISKKAHQKMSHSVQEEKDIGRAIQQHQKMNSALAKCEYCLDQPNMKQHLIVSISEKVYLCLPNYQSLTEHHCLIVPKRHVQSFLALDEDEWNEVEEQKSMLRRFFMKQEKSLLCVETSMSFRRYPHAVLECIPVPIEDGDMAPLYFKKALLESEEEWTHNVKLIDLSKKGLRRSVPKNLPYFCVTFDPSVHAGYAHVIEDENYFPRNFGKEVIGGIIDIDYNYLYKNRKDNPVKKSKEALQFTRMLEEFQEGDS</sequence>
<evidence type="ECO:0000256" key="1">
    <source>
        <dbReference type="ARBA" id="ARBA00006795"/>
    </source>
</evidence>
<feature type="compositionally biased region" description="Basic and acidic residues" evidence="2">
    <location>
        <begin position="195"/>
        <end position="208"/>
    </location>
</feature>
<dbReference type="Gene3D" id="3.30.428.10">
    <property type="entry name" value="HIT-like"/>
    <property type="match status" value="1"/>
</dbReference>
<feature type="compositionally biased region" description="Polar residues" evidence="2">
    <location>
        <begin position="115"/>
        <end position="124"/>
    </location>
</feature>
<evidence type="ECO:0000259" key="4">
    <source>
        <dbReference type="Pfam" id="PF04677"/>
    </source>
</evidence>
<feature type="region of interest" description="Disordered" evidence="2">
    <location>
        <begin position="1"/>
        <end position="53"/>
    </location>
</feature>
<feature type="compositionally biased region" description="Basic and acidic residues" evidence="2">
    <location>
        <begin position="1"/>
        <end position="10"/>
    </location>
</feature>
<dbReference type="PANTHER" id="PTHR12072:SF5">
    <property type="entry name" value="CWF19-LIKE PROTEIN 2"/>
    <property type="match status" value="1"/>
</dbReference>
<feature type="compositionally biased region" description="Basic and acidic residues" evidence="2">
    <location>
        <begin position="280"/>
        <end position="292"/>
    </location>
</feature>
<feature type="compositionally biased region" description="Basic and acidic residues" evidence="2">
    <location>
        <begin position="218"/>
        <end position="230"/>
    </location>
</feature>
<dbReference type="InterPro" id="IPR006768">
    <property type="entry name" value="Cwf19-like_C_dom-1"/>
</dbReference>
<dbReference type="GO" id="GO:0000398">
    <property type="term" value="P:mRNA splicing, via spliceosome"/>
    <property type="evidence" value="ECO:0007669"/>
    <property type="project" value="TreeGrafter"/>
</dbReference>
<dbReference type="Pfam" id="PF04676">
    <property type="entry name" value="CwfJ_C_2"/>
    <property type="match status" value="1"/>
</dbReference>
<comment type="similarity">
    <text evidence="1">Belongs to the CWF19 family.</text>
</comment>
<evidence type="ECO:0000259" key="3">
    <source>
        <dbReference type="Pfam" id="PF04676"/>
    </source>
</evidence>
<feature type="region of interest" description="Disordered" evidence="2">
    <location>
        <begin position="415"/>
        <end position="439"/>
    </location>
</feature>
<feature type="compositionally biased region" description="Polar residues" evidence="2">
    <location>
        <begin position="268"/>
        <end position="279"/>
    </location>
</feature>
<organism evidence="5 6">
    <name type="scientific">Caerostris darwini</name>
    <dbReference type="NCBI Taxonomy" id="1538125"/>
    <lineage>
        <taxon>Eukaryota</taxon>
        <taxon>Metazoa</taxon>
        <taxon>Ecdysozoa</taxon>
        <taxon>Arthropoda</taxon>
        <taxon>Chelicerata</taxon>
        <taxon>Arachnida</taxon>
        <taxon>Araneae</taxon>
        <taxon>Araneomorphae</taxon>
        <taxon>Entelegynae</taxon>
        <taxon>Araneoidea</taxon>
        <taxon>Araneidae</taxon>
        <taxon>Caerostris</taxon>
    </lineage>
</organism>
<accession>A0AAV4TMR3</accession>
<name>A0AAV4TMR3_9ARAC</name>
<evidence type="ECO:0000256" key="2">
    <source>
        <dbReference type="SAM" id="MobiDB-lite"/>
    </source>
</evidence>
<comment type="caution">
    <text evidence="5">The sequence shown here is derived from an EMBL/GenBank/DDBJ whole genome shotgun (WGS) entry which is preliminary data.</text>
</comment>
<feature type="domain" description="Cwf19-like C-terminal" evidence="4">
    <location>
        <begin position="517"/>
        <end position="640"/>
    </location>
</feature>
<dbReference type="InterPro" id="IPR036265">
    <property type="entry name" value="HIT-like_sf"/>
</dbReference>